<protein>
    <recommendedName>
        <fullName evidence="5">WD40 repeat domain-containing protein</fullName>
    </recommendedName>
</protein>
<dbReference type="InterPro" id="IPR027417">
    <property type="entry name" value="P-loop_NTPase"/>
</dbReference>
<evidence type="ECO:0000313" key="4">
    <source>
        <dbReference type="Proteomes" id="UP001596435"/>
    </source>
</evidence>
<name>A0ABW2FUI0_9ACTN</name>
<comment type="caution">
    <text evidence="3">The sequence shown here is derived from an EMBL/GenBank/DDBJ whole genome shotgun (WGS) entry which is preliminary data.</text>
</comment>
<feature type="repeat" description="WD" evidence="1">
    <location>
        <begin position="468"/>
        <end position="497"/>
    </location>
</feature>
<reference evidence="4" key="1">
    <citation type="journal article" date="2019" name="Int. J. Syst. Evol. Microbiol.">
        <title>The Global Catalogue of Microorganisms (GCM) 10K type strain sequencing project: providing services to taxonomists for standard genome sequencing and annotation.</title>
        <authorList>
            <consortium name="The Broad Institute Genomics Platform"/>
            <consortium name="The Broad Institute Genome Sequencing Center for Infectious Disease"/>
            <person name="Wu L."/>
            <person name="Ma J."/>
        </authorList>
    </citation>
    <scope>NUCLEOTIDE SEQUENCE [LARGE SCALE GENOMIC DNA]</scope>
    <source>
        <strain evidence="4">CGMCC 1.12859</strain>
    </source>
</reference>
<dbReference type="SUPFAM" id="SSF50998">
    <property type="entry name" value="Quinoprotein alcohol dehydrogenase-like"/>
    <property type="match status" value="1"/>
</dbReference>
<dbReference type="InterPro" id="IPR011047">
    <property type="entry name" value="Quinoprotein_ADH-like_sf"/>
</dbReference>
<proteinExistence type="predicted"/>
<organism evidence="3 4">
    <name type="scientific">Kitasatospora paranensis</name>
    <dbReference type="NCBI Taxonomy" id="258053"/>
    <lineage>
        <taxon>Bacteria</taxon>
        <taxon>Bacillati</taxon>
        <taxon>Actinomycetota</taxon>
        <taxon>Actinomycetes</taxon>
        <taxon>Kitasatosporales</taxon>
        <taxon>Streptomycetaceae</taxon>
        <taxon>Kitasatospora</taxon>
    </lineage>
</organism>
<evidence type="ECO:0008006" key="5">
    <source>
        <dbReference type="Google" id="ProtNLM"/>
    </source>
</evidence>
<dbReference type="InterPro" id="IPR001680">
    <property type="entry name" value="WD40_rpt"/>
</dbReference>
<gene>
    <name evidence="3" type="ORF">ACFQMG_15345</name>
</gene>
<evidence type="ECO:0000256" key="2">
    <source>
        <dbReference type="SAM" id="MobiDB-lite"/>
    </source>
</evidence>
<dbReference type="Gene3D" id="2.130.10.10">
    <property type="entry name" value="YVTN repeat-like/Quinoprotein amine dehydrogenase"/>
    <property type="match status" value="1"/>
</dbReference>
<feature type="region of interest" description="Disordered" evidence="2">
    <location>
        <begin position="190"/>
        <end position="213"/>
    </location>
</feature>
<evidence type="ECO:0000256" key="1">
    <source>
        <dbReference type="PROSITE-ProRule" id="PRU00221"/>
    </source>
</evidence>
<dbReference type="EMBL" id="JBHTAJ010000025">
    <property type="protein sequence ID" value="MFC7180931.1"/>
    <property type="molecule type" value="Genomic_DNA"/>
</dbReference>
<dbReference type="Proteomes" id="UP001596435">
    <property type="component" value="Unassembled WGS sequence"/>
</dbReference>
<keyword evidence="1" id="KW-0853">WD repeat</keyword>
<dbReference type="SUPFAM" id="SSF52540">
    <property type="entry name" value="P-loop containing nucleoside triphosphate hydrolases"/>
    <property type="match status" value="1"/>
</dbReference>
<evidence type="ECO:0000313" key="3">
    <source>
        <dbReference type="EMBL" id="MFC7180931.1"/>
    </source>
</evidence>
<dbReference type="RefSeq" id="WP_345706716.1">
    <property type="nucleotide sequence ID" value="NZ_BAABKV010000001.1"/>
</dbReference>
<sequence length="581" mass="59155">MRDDAHRIPPLRAGRRPAGRALLGWLADERAPRLCRVAGSPGSGKSHLLRWLAEAGSDPAAPDGRRVRAVLDGERLTFDAALWLLGRQLGHLVRTPDDLLAALADDGGRTVVCVPDLGRAVHPSQLVGQLLRPMVELENVRMVVEAPDGGAAAAAFGDAVAGPAVLDLDLPQWTDRERYADWAAGLGADPSGYPSPGAATGPAERPGHASGRELIGRVPRHPDGTPDLPGAGPALLGALWTAAAREESVDSLLSDPHLLVYADPVAVTAALDGLEGALPRAWATAGPALVGEDDPGVRAAALRTRLLGMDADAVERLAAVPGPWQPVWAMWPDSSFGWPGPVSGLAVGAARYAGQLLLADPSGVIRTVDAASGRPLARVARDEPGPLRGMAVGSDGSVLLLDSRGGTSVVPDHEGAPAAAALGQALDALAEACQGELSVLTVYGPGIPAVADDSGTVCWLRADGVVVEKLHEGPVTALAGTSELLVSGGFDGTVRLWTAAGSGASAAPFDARPAAVGALAAADTVDGPVVAVGWADGLVRIRPASGGDVREVRFGSAVWALALTDGLLVAGTAEGVAAVRY</sequence>
<dbReference type="PROSITE" id="PS50082">
    <property type="entry name" value="WD_REPEATS_2"/>
    <property type="match status" value="1"/>
</dbReference>
<accession>A0ABW2FUI0</accession>
<keyword evidence="4" id="KW-1185">Reference proteome</keyword>
<dbReference type="InterPro" id="IPR015943">
    <property type="entry name" value="WD40/YVTN_repeat-like_dom_sf"/>
</dbReference>